<dbReference type="Pfam" id="PF18998">
    <property type="entry name" value="Flg_new_2"/>
    <property type="match status" value="1"/>
</dbReference>
<dbReference type="SUPFAM" id="SSF49373">
    <property type="entry name" value="Invasin/intimin cell-adhesion fragments"/>
    <property type="match status" value="4"/>
</dbReference>
<dbReference type="SMART" id="SM00635">
    <property type="entry name" value="BID_2"/>
    <property type="match status" value="4"/>
</dbReference>
<name>A0A3E3K6M6_9FIRM</name>
<dbReference type="Gene3D" id="2.60.40.4270">
    <property type="entry name" value="Listeria-Bacteroides repeat domain"/>
    <property type="match status" value="1"/>
</dbReference>
<dbReference type="InterPro" id="IPR047589">
    <property type="entry name" value="DUF11_rpt"/>
</dbReference>
<feature type="transmembrane region" description="Helical" evidence="3">
    <location>
        <begin position="2324"/>
        <end position="2340"/>
    </location>
</feature>
<keyword evidence="7" id="KW-1185">Reference proteome</keyword>
<feature type="domain" description="BIG2" evidence="5">
    <location>
        <begin position="649"/>
        <end position="740"/>
    </location>
</feature>
<dbReference type="PANTHER" id="PTHR34819">
    <property type="entry name" value="LARGE CYSTEINE-RICH PERIPLASMIC PROTEIN OMCB"/>
    <property type="match status" value="1"/>
</dbReference>
<dbReference type="GO" id="GO:0030313">
    <property type="term" value="C:cell envelope"/>
    <property type="evidence" value="ECO:0007669"/>
    <property type="project" value="UniProtKB-SubCell"/>
</dbReference>
<feature type="region of interest" description="Disordered" evidence="2">
    <location>
        <begin position="1461"/>
        <end position="1481"/>
    </location>
</feature>
<feature type="compositionally biased region" description="Low complexity" evidence="2">
    <location>
        <begin position="2222"/>
        <end position="2260"/>
    </location>
</feature>
<accession>A0A3E3K6M6</accession>
<dbReference type="Gene3D" id="2.60.40.1080">
    <property type="match status" value="4"/>
</dbReference>
<dbReference type="PANTHER" id="PTHR34819:SF3">
    <property type="entry name" value="CELL SURFACE PROTEIN"/>
    <property type="match status" value="1"/>
</dbReference>
<dbReference type="InterPro" id="IPR044060">
    <property type="entry name" value="Bacterial_rp_domain"/>
</dbReference>
<comment type="subcellular location">
    <subcellularLocation>
        <location evidence="1">Cell envelope</location>
    </subcellularLocation>
</comment>
<evidence type="ECO:0000256" key="2">
    <source>
        <dbReference type="SAM" id="MobiDB-lite"/>
    </source>
</evidence>
<dbReference type="RefSeq" id="WP_117493216.1">
    <property type="nucleotide sequence ID" value="NZ_QVLW01000001.1"/>
</dbReference>
<evidence type="ECO:0000313" key="7">
    <source>
        <dbReference type="Proteomes" id="UP000261080"/>
    </source>
</evidence>
<feature type="chain" id="PRO_5017821718" evidence="4">
    <location>
        <begin position="25"/>
        <end position="2365"/>
    </location>
</feature>
<dbReference type="Pfam" id="PF24346">
    <property type="entry name" value="DUF7507"/>
    <property type="match status" value="5"/>
</dbReference>
<comment type="caution">
    <text evidence="6">The sequence shown here is derived from an EMBL/GenBank/DDBJ whole genome shotgun (WGS) entry which is preliminary data.</text>
</comment>
<keyword evidence="3" id="KW-0812">Transmembrane</keyword>
<feature type="region of interest" description="Disordered" evidence="2">
    <location>
        <begin position="234"/>
        <end position="301"/>
    </location>
</feature>
<evidence type="ECO:0000313" key="6">
    <source>
        <dbReference type="EMBL" id="RGE90245.1"/>
    </source>
</evidence>
<feature type="compositionally biased region" description="Basic and acidic residues" evidence="2">
    <location>
        <begin position="129"/>
        <end position="147"/>
    </location>
</feature>
<dbReference type="InterPro" id="IPR013783">
    <property type="entry name" value="Ig-like_fold"/>
</dbReference>
<feature type="compositionally biased region" description="Acidic residues" evidence="2">
    <location>
        <begin position="1783"/>
        <end position="1798"/>
    </location>
</feature>
<dbReference type="InterPro" id="IPR055354">
    <property type="entry name" value="DUF7507"/>
</dbReference>
<dbReference type="Pfam" id="PF09479">
    <property type="entry name" value="Flg_new"/>
    <property type="match status" value="1"/>
</dbReference>
<dbReference type="InterPro" id="IPR042229">
    <property type="entry name" value="Listeria/Bacterioides_rpt_sf"/>
</dbReference>
<evidence type="ECO:0000256" key="3">
    <source>
        <dbReference type="SAM" id="Phobius"/>
    </source>
</evidence>
<dbReference type="Pfam" id="PF02368">
    <property type="entry name" value="Big_2"/>
    <property type="match status" value="4"/>
</dbReference>
<evidence type="ECO:0000256" key="1">
    <source>
        <dbReference type="ARBA" id="ARBA00004196"/>
    </source>
</evidence>
<feature type="compositionally biased region" description="Basic and acidic residues" evidence="2">
    <location>
        <begin position="266"/>
        <end position="278"/>
    </location>
</feature>
<proteinExistence type="predicted"/>
<dbReference type="NCBIfam" id="TIGR01451">
    <property type="entry name" value="B_ant_repeat"/>
    <property type="match status" value="4"/>
</dbReference>
<feature type="compositionally biased region" description="Polar residues" evidence="2">
    <location>
        <begin position="28"/>
        <end position="46"/>
    </location>
</feature>
<feature type="compositionally biased region" description="Polar residues" evidence="2">
    <location>
        <begin position="253"/>
        <end position="262"/>
    </location>
</feature>
<dbReference type="InterPro" id="IPR051172">
    <property type="entry name" value="Chlamydia_OmcB"/>
</dbReference>
<feature type="region of interest" description="Disordered" evidence="2">
    <location>
        <begin position="1665"/>
        <end position="1695"/>
    </location>
</feature>
<reference evidence="6 7" key="1">
    <citation type="submission" date="2018-08" db="EMBL/GenBank/DDBJ databases">
        <title>A genome reference for cultivated species of the human gut microbiota.</title>
        <authorList>
            <person name="Zou Y."/>
            <person name="Xue W."/>
            <person name="Luo G."/>
        </authorList>
    </citation>
    <scope>NUCLEOTIDE SEQUENCE [LARGE SCALE GENOMIC DNA]</scope>
    <source>
        <strain evidence="6 7">AF37-2AT</strain>
    </source>
</reference>
<keyword evidence="3" id="KW-0472">Membrane</keyword>
<organism evidence="6 7">
    <name type="scientific">Sellimonas intestinalis</name>
    <dbReference type="NCBI Taxonomy" id="1653434"/>
    <lineage>
        <taxon>Bacteria</taxon>
        <taxon>Bacillati</taxon>
        <taxon>Bacillota</taxon>
        <taxon>Clostridia</taxon>
        <taxon>Lachnospirales</taxon>
        <taxon>Lachnospiraceae</taxon>
        <taxon>Sellimonas</taxon>
    </lineage>
</organism>
<dbReference type="InterPro" id="IPR003343">
    <property type="entry name" value="Big_2"/>
</dbReference>
<feature type="region of interest" description="Disordered" evidence="2">
    <location>
        <begin position="28"/>
        <end position="162"/>
    </location>
</feature>
<feature type="domain" description="BIG2" evidence="5">
    <location>
        <begin position="564"/>
        <end position="641"/>
    </location>
</feature>
<dbReference type="OrthoDB" id="9802773at2"/>
<feature type="region of interest" description="Disordered" evidence="2">
    <location>
        <begin position="2212"/>
        <end position="2260"/>
    </location>
</feature>
<feature type="compositionally biased region" description="Polar residues" evidence="2">
    <location>
        <begin position="56"/>
        <end position="83"/>
    </location>
</feature>
<keyword evidence="4" id="KW-0732">Signal</keyword>
<dbReference type="EMBL" id="QVLX01000001">
    <property type="protein sequence ID" value="RGE90245.1"/>
    <property type="molecule type" value="Genomic_DNA"/>
</dbReference>
<feature type="domain" description="BIG2" evidence="5">
    <location>
        <begin position="478"/>
        <end position="556"/>
    </location>
</feature>
<feature type="compositionally biased region" description="Basic and acidic residues" evidence="2">
    <location>
        <begin position="84"/>
        <end position="112"/>
    </location>
</feature>
<feature type="compositionally biased region" description="Polar residues" evidence="2">
    <location>
        <begin position="113"/>
        <end position="128"/>
    </location>
</feature>
<feature type="domain" description="BIG2" evidence="5">
    <location>
        <begin position="396"/>
        <end position="470"/>
    </location>
</feature>
<feature type="region of interest" description="Disordered" evidence="2">
    <location>
        <begin position="1779"/>
        <end position="1821"/>
    </location>
</feature>
<dbReference type="Proteomes" id="UP000261080">
    <property type="component" value="Unassembled WGS sequence"/>
</dbReference>
<dbReference type="InterPro" id="IPR008964">
    <property type="entry name" value="Invasin/intimin_cell_adhesion"/>
</dbReference>
<feature type="signal peptide" evidence="4">
    <location>
        <begin position="1"/>
        <end position="24"/>
    </location>
</feature>
<feature type="compositionally biased region" description="Acidic residues" evidence="2">
    <location>
        <begin position="236"/>
        <end position="246"/>
    </location>
</feature>
<feature type="compositionally biased region" description="Polar residues" evidence="2">
    <location>
        <begin position="279"/>
        <end position="301"/>
    </location>
</feature>
<protein>
    <submittedName>
        <fullName evidence="6">DUF11 domain-containing protein</fullName>
    </submittedName>
</protein>
<evidence type="ECO:0000259" key="5">
    <source>
        <dbReference type="SMART" id="SM00635"/>
    </source>
</evidence>
<sequence length="2365" mass="255181">MRRAKRITALAVAAAMVLSNVAYAAPDTNTTTTQQGAESLNSQSDASGGVKDQASDTKGNTSTSASQSKEQVKQNESSQSTDPGDQKQTDSKEDVVSQNQDQKKDEDSKETQKPSTEADSQKSETQNVDADKSEDTQEPSKEQEKVLYDITFDTPEKHGRVTDLDGKEVADGKTLKTDENGKAKFKVKPDAGYQVQAVYQMPDEQTPLKLVKDSYYEMQVEKNTTVKVVYQKIPASEEESDGEDDGETKKTDTNQNEVQTPTNEDETNKAAESTDKKATTQSDESDTTGGEPSAGDTNGGISALTISGKNVVYVGEDITLTSDESGGWQHQWEADSGYVTVKKNSDTKATVTGVKAGTATITHSWKTGIPIVGQKSHRETFTVTVVNKLVTSIEIQQDSKKVESLSLNTGDEATLKAVVKPDEATNKNVTWSSSAGDVVQVDNGKLTAVKAGEARITASASDGSGVKAEVKVTVTDVAVKEITVSGEVNQTVLEGGKIQLAVNFVPENATNKGLKWKSLNSDIATVDENGIVTGVRNGTATIQATSVVNPEAVATFSVLVEEIYMTEFTVVADRTTVTVGDTATVRAIIKPDEYPNKEVRWESMDPTVATVNENGVVTTKATGPVTIKGTSKADPNSSATVTILVEDVKAESVTISGYNQNYLTSGSTVTLTATVKPDAAANKTIVWSSSNTDIVTVDQNGKVTAKNQGTATVRALNEYTGLYDEVEIMVYNREPQTVKVHVWVTNQLKTTVNINLPSDGTPVTLTDVLPTYVSSDSEEYVYCGPVYIHNYPNGTGWESIKAQPKAVRLRYLNKNVQYSTSLDGQWNNLRNNNVNAQYELLYSGNEEDDTDVNVVVGDWPYTDGTTTNKILRIRIYNSETGKYDYDSGSMYYDNGSNGAYGKIKFNCDESRYEVAKITVEKYDSRYSDRPSSTTNVEEPVSVEFHKKEEYERYVVTATVQAKEFTVHYDSNGGSNDVPEDQKIKAINGNTVTVASSPQPTKAGYVFAGWSYGGKTYFGGEAFEMPASNVTFVANWIEASQAINYKVNDAAMGTVTRSYERVTSQTSIEDLQGSLATPKDGYHFVKWIDEKGQIVSKQQYFKPTTPEPATYTAVFAIKLNETDFEVSGLSNHVYDGENHKDVPVVTKKGSKDALEEGTDYTVSYDTENFVDVKTITVTITGKGNYSGVVTKTYQITERPIEVTGKQEEFTYDGTLHKVEGVTATNLVEGHKISSKDAVAERTEEGQTNMGLTQSSSYEIKDAGDKDVTKNYSISKVTDGYVKIQRNTTDLKFVEAETTGYNGVYDGAAHDAVTSVKVTGVNGEEIAAEDMTVEYRLSDEADWGKTPQVTDVADSTAVQIRVTVANYDPITTTVQATVTQKPVTITTESASKTYDASALTAPGEVEGIVEGETYGFEITGSQTLVGTSENSYVMTWAGEGNEYSAKSDNYTVTERVGTLTVTDGSEEEPINPEDVVKKTHGTPEGGVYKAGDVVTFTVTATNIYDEVKTITLNEIAGVTLKDTVFADVQPGETVETTATYTITEADVLAGEFVNTVTASFSGEEDTPFEDDDQVDEIEEPKGHLTIDKVTTSEPANGSSYALGETITYKITATNDGNLTLTNVKVVDELTGDEWEIASLAPGASEEFDTSYTVTEADILAGSVVNTATAEGTSPDPDKPDVPVNPGEEEEPTETEKPSLFVEKTAQPDEDGVYNLGDEIHYVIKVTNNGNVTVNDITVKDELTGDEWQLDSLTPGESEEYHATYTVTEEDILAGSITNVATAEGTDPDEDPVDQEGEETVPTDSADSHLTIHKATTSDPGDDGAYDLGDTITYEIIAANDGNVTLNNVIVTDELTGDEWIIETLAPGASETFEAEYVVTEEDIHNGSVVNEATATAEGPEEPVITPGETEDETNPENPSLTVDKSIVEEKDEYEIGDVIEYEITVANNGNVTQNDVRVTDLLQAAGDIVITGVEGADGEIDGANVTLDSLAPGESAIIHCEYTVLKEDRGSTITNAAIADDEGKGDGEDPVTPDVPAEVADVYDINVVHQFADGEEGEAELPDDYTIENQPVGTEREITAETVEGYTVSPASQEVTIEDSDVTITFVYYTDEIGTDPENPDTPDNVPDRYQAVVTFEAVNGTVDRSAAVVTLMRNGQPAEDGIGYLTEDQIATARANVGYAQNSLTWSPGTPTAEYKVTGDMTFTASFSAIPVIPGDGGEEPVEPTNPTTPTTPARPSTPTTPTLPVTPANPGTTVTPTLPVTPQTAAPAARVYADGVVVDDPQTATDDYDLNEVERDAGTETIDEDSTPLGNMDLEKDDDHKCCILHFILLLLALIVELIYTHDRKKRQERIFELRRELADFDETV</sequence>
<keyword evidence="3" id="KW-1133">Transmembrane helix</keyword>
<evidence type="ECO:0000256" key="4">
    <source>
        <dbReference type="SAM" id="SignalP"/>
    </source>
</evidence>
<dbReference type="InterPro" id="IPR013378">
    <property type="entry name" value="InlB-like_B-rpt"/>
</dbReference>
<feature type="region of interest" description="Disordered" evidence="2">
    <location>
        <begin position="1888"/>
        <end position="1918"/>
    </location>
</feature>
<gene>
    <name evidence="6" type="ORF">DW016_03105</name>
</gene>
<dbReference type="Gene3D" id="2.60.40.10">
    <property type="entry name" value="Immunoglobulins"/>
    <property type="match status" value="3"/>
</dbReference>